<reference evidence="1" key="1">
    <citation type="submission" date="2020-11" db="EMBL/GenBank/DDBJ databases">
        <authorList>
            <person name="Whitehead M."/>
        </authorList>
    </citation>
    <scope>NUCLEOTIDE SEQUENCE</scope>
    <source>
        <strain evidence="1">EGII</strain>
    </source>
</reference>
<sequence length="100" mass="10786">MALRIATHSATVAANPVIKQNYSKPIACTYVCVYVLCDLAKTIFCALPCRSSINFHCTFEQRSASSRDSVSSMASDMARILATTTAAVAKRETTTTTLLC</sequence>
<dbReference type="AlphaFoldDB" id="A0A811UKQ9"/>
<dbReference type="EMBL" id="CAJHJT010000012">
    <property type="protein sequence ID" value="CAD6998918.1"/>
    <property type="molecule type" value="Genomic_DNA"/>
</dbReference>
<comment type="caution">
    <text evidence="1">The sequence shown here is derived from an EMBL/GenBank/DDBJ whole genome shotgun (WGS) entry which is preliminary data.</text>
</comment>
<protein>
    <submittedName>
        <fullName evidence="1">(Mediterranean fruit fly) hypothetical protein</fullName>
    </submittedName>
</protein>
<keyword evidence="2" id="KW-1185">Reference proteome</keyword>
<organism evidence="1 2">
    <name type="scientific">Ceratitis capitata</name>
    <name type="common">Mediterranean fruit fly</name>
    <name type="synonym">Tephritis capitata</name>
    <dbReference type="NCBI Taxonomy" id="7213"/>
    <lineage>
        <taxon>Eukaryota</taxon>
        <taxon>Metazoa</taxon>
        <taxon>Ecdysozoa</taxon>
        <taxon>Arthropoda</taxon>
        <taxon>Hexapoda</taxon>
        <taxon>Insecta</taxon>
        <taxon>Pterygota</taxon>
        <taxon>Neoptera</taxon>
        <taxon>Endopterygota</taxon>
        <taxon>Diptera</taxon>
        <taxon>Brachycera</taxon>
        <taxon>Muscomorpha</taxon>
        <taxon>Tephritoidea</taxon>
        <taxon>Tephritidae</taxon>
        <taxon>Ceratitis</taxon>
        <taxon>Ceratitis</taxon>
    </lineage>
</organism>
<gene>
    <name evidence="1" type="ORF">CCAP1982_LOCUS7465</name>
</gene>
<evidence type="ECO:0000313" key="2">
    <source>
        <dbReference type="Proteomes" id="UP000606786"/>
    </source>
</evidence>
<dbReference type="Proteomes" id="UP000606786">
    <property type="component" value="Unassembled WGS sequence"/>
</dbReference>
<name>A0A811UKQ9_CERCA</name>
<proteinExistence type="predicted"/>
<accession>A0A811UKQ9</accession>
<evidence type="ECO:0000313" key="1">
    <source>
        <dbReference type="EMBL" id="CAD6998918.1"/>
    </source>
</evidence>